<name>A0A5B9W4N2_9BACT</name>
<dbReference type="SUPFAM" id="SSF52980">
    <property type="entry name" value="Restriction endonuclease-like"/>
    <property type="match status" value="1"/>
</dbReference>
<dbReference type="OrthoDB" id="9789502at2"/>
<dbReference type="EMBL" id="CP042997">
    <property type="protein sequence ID" value="QEH35031.1"/>
    <property type="molecule type" value="Genomic_DNA"/>
</dbReference>
<organism evidence="2 3">
    <name type="scientific">Aquisphaera giovannonii</name>
    <dbReference type="NCBI Taxonomy" id="406548"/>
    <lineage>
        <taxon>Bacteria</taxon>
        <taxon>Pseudomonadati</taxon>
        <taxon>Planctomycetota</taxon>
        <taxon>Planctomycetia</taxon>
        <taxon>Isosphaerales</taxon>
        <taxon>Isosphaeraceae</taxon>
        <taxon>Aquisphaera</taxon>
    </lineage>
</organism>
<keyword evidence="3" id="KW-1185">Reference proteome</keyword>
<dbReference type="Pfam" id="PF05685">
    <property type="entry name" value="Uma2"/>
    <property type="match status" value="1"/>
</dbReference>
<reference evidence="2 3" key="1">
    <citation type="submission" date="2019-08" db="EMBL/GenBank/DDBJ databases">
        <title>Deep-cultivation of Planctomycetes and their phenomic and genomic characterization uncovers novel biology.</title>
        <authorList>
            <person name="Wiegand S."/>
            <person name="Jogler M."/>
            <person name="Boedeker C."/>
            <person name="Pinto D."/>
            <person name="Vollmers J."/>
            <person name="Rivas-Marin E."/>
            <person name="Kohn T."/>
            <person name="Peeters S.H."/>
            <person name="Heuer A."/>
            <person name="Rast P."/>
            <person name="Oberbeckmann S."/>
            <person name="Bunk B."/>
            <person name="Jeske O."/>
            <person name="Meyerdierks A."/>
            <person name="Storesund J.E."/>
            <person name="Kallscheuer N."/>
            <person name="Luecker S."/>
            <person name="Lage O.M."/>
            <person name="Pohl T."/>
            <person name="Merkel B.J."/>
            <person name="Hornburger P."/>
            <person name="Mueller R.-W."/>
            <person name="Bruemmer F."/>
            <person name="Labrenz M."/>
            <person name="Spormann A.M."/>
            <person name="Op den Camp H."/>
            <person name="Overmann J."/>
            <person name="Amann R."/>
            <person name="Jetten M.S.M."/>
            <person name="Mascher T."/>
            <person name="Medema M.H."/>
            <person name="Devos D.P."/>
            <person name="Kaster A.-K."/>
            <person name="Ovreas L."/>
            <person name="Rohde M."/>
            <person name="Galperin M.Y."/>
            <person name="Jogler C."/>
        </authorList>
    </citation>
    <scope>NUCLEOTIDE SEQUENCE [LARGE SCALE GENOMIC DNA]</scope>
    <source>
        <strain evidence="2 3">OJF2</strain>
    </source>
</reference>
<evidence type="ECO:0000313" key="2">
    <source>
        <dbReference type="EMBL" id="QEH35031.1"/>
    </source>
</evidence>
<proteinExistence type="predicted"/>
<dbReference type="PANTHER" id="PTHR35400:SF1">
    <property type="entry name" value="SLR1083 PROTEIN"/>
    <property type="match status" value="1"/>
</dbReference>
<dbReference type="Gene3D" id="3.90.1570.10">
    <property type="entry name" value="tt1808, chain A"/>
    <property type="match status" value="1"/>
</dbReference>
<gene>
    <name evidence="2" type="ORF">OJF2_35760</name>
</gene>
<dbReference type="PANTHER" id="PTHR35400">
    <property type="entry name" value="SLR1083 PROTEIN"/>
    <property type="match status" value="1"/>
</dbReference>
<dbReference type="AlphaFoldDB" id="A0A5B9W4N2"/>
<dbReference type="InterPro" id="IPR012296">
    <property type="entry name" value="Nuclease_put_TT1808"/>
</dbReference>
<dbReference type="KEGG" id="agv:OJF2_35760"/>
<protein>
    <recommendedName>
        <fullName evidence="1">Putative restriction endonuclease domain-containing protein</fullName>
    </recommendedName>
</protein>
<dbReference type="Proteomes" id="UP000324233">
    <property type="component" value="Chromosome"/>
</dbReference>
<dbReference type="RefSeq" id="WP_148594880.1">
    <property type="nucleotide sequence ID" value="NZ_CP042997.1"/>
</dbReference>
<dbReference type="InterPro" id="IPR011335">
    <property type="entry name" value="Restrct_endonuc-II-like"/>
</dbReference>
<dbReference type="InterPro" id="IPR008538">
    <property type="entry name" value="Uma2"/>
</dbReference>
<feature type="domain" description="Putative restriction endonuclease" evidence="1">
    <location>
        <begin position="35"/>
        <end position="162"/>
    </location>
</feature>
<evidence type="ECO:0000259" key="1">
    <source>
        <dbReference type="Pfam" id="PF05685"/>
    </source>
</evidence>
<accession>A0A5B9W4N2</accession>
<evidence type="ECO:0000313" key="3">
    <source>
        <dbReference type="Proteomes" id="UP000324233"/>
    </source>
</evidence>
<sequence length="196" mass="21200">MTETIGPAAVVRSPAPRGRMTVAEYEGLIESGVIDERAPVELIEGRIVGKMTKGRRHSRARINSRRAIERVLPAGWHLAVEVPVRLPTRDSLPEPDLYIARGEADDYEDHDPGPADVALVVEVSDSSLAADRALAGTYLGAGVPAYWLVNIPDRILEIYTHAGRDDLAEGDSAEVVLEGSVVGRIAVADLLPRRPK</sequence>
<dbReference type="CDD" id="cd06260">
    <property type="entry name" value="DUF820-like"/>
    <property type="match status" value="1"/>
</dbReference>